<comment type="caution">
    <text evidence="2">The sequence shown here is derived from an EMBL/GenBank/DDBJ whole genome shotgun (WGS) entry which is preliminary data.</text>
</comment>
<dbReference type="OrthoDB" id="9793216at2"/>
<dbReference type="Pfam" id="PF12867">
    <property type="entry name" value="DinB_2"/>
    <property type="match status" value="1"/>
</dbReference>
<dbReference type="AlphaFoldDB" id="A0A399EE38"/>
<reference evidence="2 3" key="1">
    <citation type="submission" date="2018-08" db="EMBL/GenBank/DDBJ databases">
        <title>Meiothermus terrae DSM 26712 genome sequencing project.</title>
        <authorList>
            <person name="Da Costa M.S."/>
            <person name="Albuquerque L."/>
            <person name="Raposo P."/>
            <person name="Froufe H.J.C."/>
            <person name="Barroso C.S."/>
            <person name="Egas C."/>
        </authorList>
    </citation>
    <scope>NUCLEOTIDE SEQUENCE [LARGE SCALE GENOMIC DNA]</scope>
    <source>
        <strain evidence="2 3">DSM 26712</strain>
    </source>
</reference>
<dbReference type="Proteomes" id="UP000265715">
    <property type="component" value="Unassembled WGS sequence"/>
</dbReference>
<dbReference type="InterPro" id="IPR024775">
    <property type="entry name" value="DinB-like"/>
</dbReference>
<dbReference type="EC" id="3.-.-.-" evidence="2"/>
<dbReference type="Gene3D" id="1.20.120.450">
    <property type="entry name" value="dinb family like domain"/>
    <property type="match status" value="1"/>
</dbReference>
<evidence type="ECO:0000259" key="1">
    <source>
        <dbReference type="Pfam" id="PF12867"/>
    </source>
</evidence>
<evidence type="ECO:0000313" key="3">
    <source>
        <dbReference type="Proteomes" id="UP000265715"/>
    </source>
</evidence>
<sequence>MDPYLARIIALLGKDDPLASLAAMPRRLEELLPQIEPEKPYAPGKWSAREILCHLADTEMALGFRFRQILAQDNPTVQPFDQDAWAARYGGLPMELAYDAFRALRAWNLALLRGLSEGDLARSYYHPEREEWESLHLLVRFLAGHDLNHLGQLEVIASQSARG</sequence>
<accession>A0A399EE38</accession>
<name>A0A399EE38_9DEIN</name>
<gene>
    <name evidence="2" type="primary">yfiT_1</name>
    <name evidence="2" type="ORF">Mterra_02834</name>
</gene>
<dbReference type="GO" id="GO:0016787">
    <property type="term" value="F:hydrolase activity"/>
    <property type="evidence" value="ECO:0007669"/>
    <property type="project" value="UniProtKB-KW"/>
</dbReference>
<keyword evidence="3" id="KW-1185">Reference proteome</keyword>
<dbReference type="SUPFAM" id="SSF109854">
    <property type="entry name" value="DinB/YfiT-like putative metalloenzymes"/>
    <property type="match status" value="1"/>
</dbReference>
<evidence type="ECO:0000313" key="2">
    <source>
        <dbReference type="EMBL" id="RIH82066.1"/>
    </source>
</evidence>
<organism evidence="2 3">
    <name type="scientific">Calidithermus terrae</name>
    <dbReference type="NCBI Taxonomy" id="1408545"/>
    <lineage>
        <taxon>Bacteria</taxon>
        <taxon>Thermotogati</taxon>
        <taxon>Deinococcota</taxon>
        <taxon>Deinococci</taxon>
        <taxon>Thermales</taxon>
        <taxon>Thermaceae</taxon>
        <taxon>Calidithermus</taxon>
    </lineage>
</organism>
<protein>
    <submittedName>
        <fullName evidence="2">Putative metal-dependent hydrolase YfiT</fullName>
        <ecNumber evidence="2">3.-.-.-</ecNumber>
    </submittedName>
</protein>
<dbReference type="EMBL" id="QXDL01000136">
    <property type="protein sequence ID" value="RIH82066.1"/>
    <property type="molecule type" value="Genomic_DNA"/>
</dbReference>
<dbReference type="InterPro" id="IPR034660">
    <property type="entry name" value="DinB/YfiT-like"/>
</dbReference>
<proteinExistence type="predicted"/>
<keyword evidence="2" id="KW-0378">Hydrolase</keyword>
<feature type="domain" description="DinB-like" evidence="1">
    <location>
        <begin position="25"/>
        <end position="153"/>
    </location>
</feature>
<dbReference type="RefSeq" id="WP_119315819.1">
    <property type="nucleotide sequence ID" value="NZ_QXDL01000136.1"/>
</dbReference>